<dbReference type="InterPro" id="IPR011701">
    <property type="entry name" value="MFS"/>
</dbReference>
<feature type="transmembrane region" description="Helical" evidence="3">
    <location>
        <begin position="296"/>
        <end position="321"/>
    </location>
</feature>
<dbReference type="EMBL" id="VNKQ01000020">
    <property type="protein sequence ID" value="KAG0645050.1"/>
    <property type="molecule type" value="Genomic_DNA"/>
</dbReference>
<accession>A0A9P6VDH4</accession>
<dbReference type="PANTHER" id="PTHR11360">
    <property type="entry name" value="MONOCARBOXYLATE TRANSPORTER"/>
    <property type="match status" value="1"/>
</dbReference>
<sequence>MRISWLAFKSLGRGIANTYGAFQTYYQGALLEDQSSSRISWIGSIQAFMLNFAGGFLTGPIYDAGYMRELIYVGTVTAVFGMMMTSICKEYWQFILAQGLTVGVGAGCLLLPSVAVMPAYFKTRRALATGIGASGSSIGLCHSRGIIYPIVFHRLQPVIGFGWATRVIAFIMLATLAIPITVMRAKNFPSTRRPFIDTKVLREVPYVLFTFGEFCGFAGLYLPFFYIQTYAISKSIVSPNLGFYMLSFVNAGSFFGRIVPNFFSDRIGPLNVIMPFSILCGIIAFSWTSIQSTGSLIIFCISYGFFSGTFVSITGPALATLSPDLALVGTHMGMSFAFSAMGVLIGNPVAGVLLDSAGWIGPAAFCGSANVLAGLFIAAARWWKVGWKVWVKV</sequence>
<feature type="transmembrane region" description="Helical" evidence="3">
    <location>
        <begin position="204"/>
        <end position="226"/>
    </location>
</feature>
<dbReference type="AlphaFoldDB" id="A0A9P6VDH4"/>
<dbReference type="OrthoDB" id="6509908at2759"/>
<dbReference type="InterPro" id="IPR050327">
    <property type="entry name" value="Proton-linked_MCT"/>
</dbReference>
<dbReference type="SUPFAM" id="SSF103473">
    <property type="entry name" value="MFS general substrate transporter"/>
    <property type="match status" value="1"/>
</dbReference>
<dbReference type="PANTHER" id="PTHR11360:SF234">
    <property type="entry name" value="MFS-TYPE TRANSPORTER DBAD-RELATED"/>
    <property type="match status" value="1"/>
</dbReference>
<feature type="transmembrane region" description="Helical" evidence="3">
    <location>
        <begin position="163"/>
        <end position="183"/>
    </location>
</feature>
<evidence type="ECO:0000313" key="5">
    <source>
        <dbReference type="Proteomes" id="UP000785200"/>
    </source>
</evidence>
<proteinExistence type="inferred from homology"/>
<dbReference type="InterPro" id="IPR036259">
    <property type="entry name" value="MFS_trans_sf"/>
</dbReference>
<comment type="similarity">
    <text evidence="2">Belongs to the major facilitator superfamily. Monocarboxylate porter (TC 2.A.1.13) family.</text>
</comment>
<dbReference type="GO" id="GO:0022857">
    <property type="term" value="F:transmembrane transporter activity"/>
    <property type="evidence" value="ECO:0007669"/>
    <property type="project" value="InterPro"/>
</dbReference>
<evidence type="ECO:0000256" key="2">
    <source>
        <dbReference type="ARBA" id="ARBA00006727"/>
    </source>
</evidence>
<dbReference type="Proteomes" id="UP000785200">
    <property type="component" value="Unassembled WGS sequence"/>
</dbReference>
<dbReference type="GO" id="GO:0016020">
    <property type="term" value="C:membrane"/>
    <property type="evidence" value="ECO:0007669"/>
    <property type="project" value="UniProtKB-SubCell"/>
</dbReference>
<comment type="subcellular location">
    <subcellularLocation>
        <location evidence="1">Membrane</location>
        <topology evidence="1">Multi-pass membrane protein</topology>
    </subcellularLocation>
</comment>
<feature type="transmembrane region" description="Helical" evidence="3">
    <location>
        <begin position="333"/>
        <end position="353"/>
    </location>
</feature>
<protein>
    <submittedName>
        <fullName evidence="4">Aspyridones efflux apdF</fullName>
    </submittedName>
</protein>
<feature type="transmembrane region" description="Helical" evidence="3">
    <location>
        <begin position="272"/>
        <end position="290"/>
    </location>
</feature>
<gene>
    <name evidence="4" type="ORF">D0Z07_9174</name>
</gene>
<comment type="caution">
    <text evidence="4">The sequence shown here is derived from an EMBL/GenBank/DDBJ whole genome shotgun (WGS) entry which is preliminary data.</text>
</comment>
<feature type="transmembrane region" description="Helical" evidence="3">
    <location>
        <begin position="39"/>
        <end position="58"/>
    </location>
</feature>
<evidence type="ECO:0000256" key="3">
    <source>
        <dbReference type="SAM" id="Phobius"/>
    </source>
</evidence>
<keyword evidence="3" id="KW-0472">Membrane</keyword>
<organism evidence="4 5">
    <name type="scientific">Hyphodiscus hymeniophilus</name>
    <dbReference type="NCBI Taxonomy" id="353542"/>
    <lineage>
        <taxon>Eukaryota</taxon>
        <taxon>Fungi</taxon>
        <taxon>Dikarya</taxon>
        <taxon>Ascomycota</taxon>
        <taxon>Pezizomycotina</taxon>
        <taxon>Leotiomycetes</taxon>
        <taxon>Helotiales</taxon>
        <taxon>Hyphodiscaceae</taxon>
        <taxon>Hyphodiscus</taxon>
    </lineage>
</organism>
<dbReference type="Gene3D" id="1.20.1250.20">
    <property type="entry name" value="MFS general substrate transporter like domains"/>
    <property type="match status" value="2"/>
</dbReference>
<keyword evidence="3" id="KW-0812">Transmembrane</keyword>
<name>A0A9P6VDH4_9HELO</name>
<feature type="transmembrane region" description="Helical" evidence="3">
    <location>
        <begin position="126"/>
        <end position="151"/>
    </location>
</feature>
<evidence type="ECO:0000313" key="4">
    <source>
        <dbReference type="EMBL" id="KAG0645050.1"/>
    </source>
</evidence>
<keyword evidence="3" id="KW-1133">Transmembrane helix</keyword>
<feature type="transmembrane region" description="Helical" evidence="3">
    <location>
        <begin position="241"/>
        <end position="260"/>
    </location>
</feature>
<reference evidence="4" key="1">
    <citation type="submission" date="2019-07" db="EMBL/GenBank/DDBJ databases">
        <title>Hyphodiscus hymeniophilus genome sequencing and assembly.</title>
        <authorList>
            <person name="Kramer G."/>
            <person name="Nodwell J."/>
        </authorList>
    </citation>
    <scope>NUCLEOTIDE SEQUENCE</scope>
    <source>
        <strain evidence="4">ATCC 34498</strain>
    </source>
</reference>
<feature type="transmembrane region" description="Helical" evidence="3">
    <location>
        <begin position="359"/>
        <end position="383"/>
    </location>
</feature>
<evidence type="ECO:0000256" key="1">
    <source>
        <dbReference type="ARBA" id="ARBA00004141"/>
    </source>
</evidence>
<feature type="transmembrane region" description="Helical" evidence="3">
    <location>
        <begin position="93"/>
        <end position="114"/>
    </location>
</feature>
<dbReference type="Pfam" id="PF07690">
    <property type="entry name" value="MFS_1"/>
    <property type="match status" value="1"/>
</dbReference>
<keyword evidence="5" id="KW-1185">Reference proteome</keyword>
<feature type="transmembrane region" description="Helical" evidence="3">
    <location>
        <begin position="70"/>
        <end position="87"/>
    </location>
</feature>